<gene>
    <name evidence="7" type="ORF">SRT_19500</name>
</gene>
<organism evidence="7 8">
    <name type="scientific">Streptococcus troglodytae</name>
    <dbReference type="NCBI Taxonomy" id="1111760"/>
    <lineage>
        <taxon>Bacteria</taxon>
        <taxon>Bacillati</taxon>
        <taxon>Bacillota</taxon>
        <taxon>Bacilli</taxon>
        <taxon>Lactobacillales</taxon>
        <taxon>Streptococcaceae</taxon>
        <taxon>Streptococcus</taxon>
    </lineage>
</organism>
<evidence type="ECO:0000313" key="8">
    <source>
        <dbReference type="Proteomes" id="UP000217758"/>
    </source>
</evidence>
<proteinExistence type="predicted"/>
<evidence type="ECO:0000256" key="1">
    <source>
        <dbReference type="ARBA" id="ARBA00004651"/>
    </source>
</evidence>
<evidence type="ECO:0000313" key="7">
    <source>
        <dbReference type="EMBL" id="BAQ25211.1"/>
    </source>
</evidence>
<dbReference type="GO" id="GO:0140359">
    <property type="term" value="F:ABC-type transporter activity"/>
    <property type="evidence" value="ECO:0007669"/>
    <property type="project" value="InterPro"/>
</dbReference>
<feature type="transmembrane region" description="Helical" evidence="5">
    <location>
        <begin position="169"/>
        <end position="192"/>
    </location>
</feature>
<dbReference type="GO" id="GO:0034040">
    <property type="term" value="F:ATPase-coupled lipid transmembrane transporter activity"/>
    <property type="evidence" value="ECO:0007669"/>
    <property type="project" value="TreeGrafter"/>
</dbReference>
<dbReference type="Proteomes" id="UP000217758">
    <property type="component" value="Chromosome"/>
</dbReference>
<feature type="transmembrane region" description="Helical" evidence="5">
    <location>
        <begin position="66"/>
        <end position="97"/>
    </location>
</feature>
<feature type="domain" description="ABC transmembrane type-1" evidence="6">
    <location>
        <begin position="40"/>
        <end position="227"/>
    </location>
</feature>
<evidence type="ECO:0000256" key="3">
    <source>
        <dbReference type="ARBA" id="ARBA00022989"/>
    </source>
</evidence>
<reference evidence="7 8" key="1">
    <citation type="journal article" date="2016" name="Microbiol. Immunol.">
        <title>Complete genome sequence of Streptococcus troglodytae TKU31 isolated from the oral cavity of a chimpanzee (Pan troglodytes).</title>
        <authorList>
            <person name="Okamoto M."/>
            <person name="Naito M."/>
            <person name="Miyanohara M."/>
            <person name="Imai S."/>
            <person name="Nomura Y."/>
            <person name="Saito W."/>
            <person name="Momoi Y."/>
            <person name="Takada K."/>
            <person name="Miyabe-Nishiwaki T."/>
            <person name="Tomonaga M."/>
            <person name="Hanada N."/>
        </authorList>
    </citation>
    <scope>NUCLEOTIDE SEQUENCE [LARGE SCALE GENOMIC DNA]</scope>
    <source>
        <strain evidence="8">TKU 31</strain>
    </source>
</reference>
<dbReference type="KEGG" id="strg:SRT_19500"/>
<dbReference type="GO" id="GO:0005886">
    <property type="term" value="C:plasma membrane"/>
    <property type="evidence" value="ECO:0007669"/>
    <property type="project" value="UniProtKB-SubCell"/>
</dbReference>
<dbReference type="PANTHER" id="PTHR24221:SF654">
    <property type="entry name" value="ATP-BINDING CASSETTE SUB-FAMILY B MEMBER 6"/>
    <property type="match status" value="1"/>
</dbReference>
<keyword evidence="7" id="KW-0067">ATP-binding</keyword>
<comment type="subcellular location">
    <subcellularLocation>
        <location evidence="1">Cell membrane</location>
        <topology evidence="1">Multi-pass membrane protein</topology>
    </subcellularLocation>
</comment>
<evidence type="ECO:0000256" key="5">
    <source>
        <dbReference type="SAM" id="Phobius"/>
    </source>
</evidence>
<protein>
    <submittedName>
        <fullName evidence="7">Drug efflux ABC transporter, ATP-binding/permease protein</fullName>
    </submittedName>
</protein>
<name>A0A1L7LM08_9STRE</name>
<keyword evidence="7" id="KW-0547">Nucleotide-binding</keyword>
<feature type="transmembrane region" description="Helical" evidence="5">
    <location>
        <begin position="198"/>
        <end position="224"/>
    </location>
</feature>
<dbReference type="AlphaFoldDB" id="A0A1L7LM08"/>
<evidence type="ECO:0000256" key="2">
    <source>
        <dbReference type="ARBA" id="ARBA00022692"/>
    </source>
</evidence>
<dbReference type="PANTHER" id="PTHR24221">
    <property type="entry name" value="ATP-BINDING CASSETTE SUB-FAMILY B"/>
    <property type="match status" value="1"/>
</dbReference>
<dbReference type="EMBL" id="AP014612">
    <property type="protein sequence ID" value="BAQ25211.1"/>
    <property type="molecule type" value="Genomic_DNA"/>
</dbReference>
<dbReference type="Gene3D" id="3.40.50.300">
    <property type="entry name" value="P-loop containing nucleotide triphosphate hydrolases"/>
    <property type="match status" value="1"/>
</dbReference>
<keyword evidence="3 5" id="KW-1133">Transmembrane helix</keyword>
<dbReference type="SUPFAM" id="SSF52540">
    <property type="entry name" value="P-loop containing nucleoside triphosphate hydrolases"/>
    <property type="match status" value="1"/>
</dbReference>
<dbReference type="InterPro" id="IPR011527">
    <property type="entry name" value="ABC1_TM_dom"/>
</dbReference>
<evidence type="ECO:0000259" key="6">
    <source>
        <dbReference type="PROSITE" id="PS50929"/>
    </source>
</evidence>
<dbReference type="SUPFAM" id="SSF90123">
    <property type="entry name" value="ABC transporter transmembrane region"/>
    <property type="match status" value="1"/>
</dbReference>
<dbReference type="Pfam" id="PF00005">
    <property type="entry name" value="ABC_tran"/>
    <property type="match status" value="1"/>
</dbReference>
<sequence>MYLFEVTQASIVKTINIKLKSEYFNSEYLSSYEVKDYSKIISVISNDLKLIETNYLDQIFAILSRVLLFVVSLCYMLYLNFFISLIFVCFSILPIIVPKIMQSKLKETANVFSEKNADYSKVIKEVFNGFYTLRSYSVIKEIITLSNKKLNNLEASAFKLKQSSWTTQLISAIISGFCFIVPFVVGCYFVIYQHNLSFSALIGIFLANDAIIGPIQEIAAALGIMNTTTDLRKKYLKYLKQSDEQSKVTDRYPSTFSTNTVEEININKVQYKLGNGNNLTLNMSLRTPFRVLLIGPSGSGKTTIVNLINGILSPYKGNIIFKSKDKLLCKNKVNISTIDQSPYCSLTIDVRPSSQKRRNLDMIRVPPTHQKGIFS</sequence>
<dbReference type="Gene3D" id="1.20.1560.10">
    <property type="entry name" value="ABC transporter type 1, transmembrane domain"/>
    <property type="match status" value="1"/>
</dbReference>
<keyword evidence="8" id="KW-1185">Reference proteome</keyword>
<keyword evidence="4 5" id="KW-0472">Membrane</keyword>
<dbReference type="Pfam" id="PF00664">
    <property type="entry name" value="ABC_membrane"/>
    <property type="match status" value="1"/>
</dbReference>
<dbReference type="InterPro" id="IPR003439">
    <property type="entry name" value="ABC_transporter-like_ATP-bd"/>
</dbReference>
<dbReference type="PROSITE" id="PS50929">
    <property type="entry name" value="ABC_TM1F"/>
    <property type="match status" value="1"/>
</dbReference>
<accession>A0A1L7LM08</accession>
<evidence type="ECO:0000256" key="4">
    <source>
        <dbReference type="ARBA" id="ARBA00023136"/>
    </source>
</evidence>
<keyword evidence="2 5" id="KW-0812">Transmembrane</keyword>
<dbReference type="InterPro" id="IPR027417">
    <property type="entry name" value="P-loop_NTPase"/>
</dbReference>
<dbReference type="GO" id="GO:0016887">
    <property type="term" value="F:ATP hydrolysis activity"/>
    <property type="evidence" value="ECO:0007669"/>
    <property type="project" value="InterPro"/>
</dbReference>
<dbReference type="InterPro" id="IPR039421">
    <property type="entry name" value="Type_1_exporter"/>
</dbReference>
<dbReference type="InterPro" id="IPR036640">
    <property type="entry name" value="ABC1_TM_sf"/>
</dbReference>
<dbReference type="GO" id="GO:0005524">
    <property type="term" value="F:ATP binding"/>
    <property type="evidence" value="ECO:0007669"/>
    <property type="project" value="UniProtKB-KW"/>
</dbReference>